<organism evidence="3 4">
    <name type="scientific">Rathayibacter rubneri</name>
    <dbReference type="NCBI Taxonomy" id="2950106"/>
    <lineage>
        <taxon>Bacteria</taxon>
        <taxon>Bacillati</taxon>
        <taxon>Actinomycetota</taxon>
        <taxon>Actinomycetes</taxon>
        <taxon>Micrococcales</taxon>
        <taxon>Microbacteriaceae</taxon>
        <taxon>Rathayibacter</taxon>
    </lineage>
</organism>
<evidence type="ECO:0000313" key="3">
    <source>
        <dbReference type="EMBL" id="MCM6763252.1"/>
    </source>
</evidence>
<dbReference type="RefSeq" id="WP_251946252.1">
    <property type="nucleotide sequence ID" value="NZ_JAMRYM010000056.1"/>
</dbReference>
<feature type="region of interest" description="Disordered" evidence="1">
    <location>
        <begin position="190"/>
        <end position="209"/>
    </location>
</feature>
<evidence type="ECO:0000256" key="2">
    <source>
        <dbReference type="SAM" id="Phobius"/>
    </source>
</evidence>
<keyword evidence="4" id="KW-1185">Reference proteome</keyword>
<proteinExistence type="predicted"/>
<sequence>MPKDTMSAKNRARQEKVEAYKREQERKKRSGRIWIITLTSLAILAVGAIVAVTVIGNQQIVEARNIDGLQTFENEADHVTGAVEYEQTPPAGGPHNAVWMNCGVYDQPVPNENAVHDLEHGAVWATYDPALPQADVDALIAALPDTYTVVSPYEGLESPIVLSAWDAQVALDSPEDPRIDAFVERFWQASTAPEPGAPCTGGIDAPGKQ</sequence>
<accession>A0A9X2DYG4</accession>
<dbReference type="EMBL" id="JAMRYM010000056">
    <property type="protein sequence ID" value="MCM6763252.1"/>
    <property type="molecule type" value="Genomic_DNA"/>
</dbReference>
<keyword evidence="2" id="KW-0472">Membrane</keyword>
<name>A0A9X2DYG4_9MICO</name>
<keyword evidence="2" id="KW-0812">Transmembrane</keyword>
<evidence type="ECO:0000313" key="4">
    <source>
        <dbReference type="Proteomes" id="UP001155240"/>
    </source>
</evidence>
<dbReference type="AlphaFoldDB" id="A0A9X2DYG4"/>
<dbReference type="Pfam" id="PF11303">
    <property type="entry name" value="DUF3105"/>
    <property type="match status" value="1"/>
</dbReference>
<gene>
    <name evidence="3" type="ORF">NB037_12570</name>
</gene>
<feature type="transmembrane region" description="Helical" evidence="2">
    <location>
        <begin position="33"/>
        <end position="55"/>
    </location>
</feature>
<evidence type="ECO:0000256" key="1">
    <source>
        <dbReference type="SAM" id="MobiDB-lite"/>
    </source>
</evidence>
<feature type="compositionally biased region" description="Basic and acidic residues" evidence="1">
    <location>
        <begin position="12"/>
        <end position="23"/>
    </location>
</feature>
<protein>
    <submittedName>
        <fullName evidence="3">DUF3105 domain-containing protein</fullName>
    </submittedName>
</protein>
<dbReference type="Proteomes" id="UP001155240">
    <property type="component" value="Unassembled WGS sequence"/>
</dbReference>
<feature type="region of interest" description="Disordered" evidence="1">
    <location>
        <begin position="1"/>
        <end position="23"/>
    </location>
</feature>
<reference evidence="3" key="1">
    <citation type="submission" date="2022-06" db="EMBL/GenBank/DDBJ databases">
        <title>Whole genome shotgun sequencing (WGS) of Rathayibacter sp. ZW T2_19, isolated from stored onions (Allium cepa).</title>
        <authorList>
            <person name="Stoll D.A."/>
            <person name="Huch M."/>
        </authorList>
    </citation>
    <scope>NUCLEOTIDE SEQUENCE</scope>
    <source>
        <strain evidence="3">ZW T2_19</strain>
    </source>
</reference>
<comment type="caution">
    <text evidence="3">The sequence shown here is derived from an EMBL/GenBank/DDBJ whole genome shotgun (WGS) entry which is preliminary data.</text>
</comment>
<keyword evidence="2" id="KW-1133">Transmembrane helix</keyword>
<dbReference type="InterPro" id="IPR021454">
    <property type="entry name" value="DUF3105"/>
</dbReference>